<protein>
    <submittedName>
        <fullName evidence="2">Uncharacterized protein</fullName>
    </submittedName>
</protein>
<comment type="caution">
    <text evidence="2">The sequence shown here is derived from an EMBL/GenBank/DDBJ whole genome shotgun (WGS) entry which is preliminary data.</text>
</comment>
<proteinExistence type="predicted"/>
<gene>
    <name evidence="2" type="ORF">SCA03_26400</name>
</gene>
<feature type="compositionally biased region" description="Basic and acidic residues" evidence="1">
    <location>
        <begin position="1"/>
        <end position="13"/>
    </location>
</feature>
<evidence type="ECO:0000313" key="3">
    <source>
        <dbReference type="Proteomes" id="UP000319210"/>
    </source>
</evidence>
<feature type="compositionally biased region" description="Basic and acidic residues" evidence="1">
    <location>
        <begin position="84"/>
        <end position="97"/>
    </location>
</feature>
<evidence type="ECO:0000256" key="1">
    <source>
        <dbReference type="SAM" id="MobiDB-lite"/>
    </source>
</evidence>
<reference evidence="2 3" key="1">
    <citation type="submission" date="2019-06" db="EMBL/GenBank/DDBJ databases">
        <title>Whole genome shotgun sequence of Streptomyces cacaoi subsp. cacaoi NBRC 12748.</title>
        <authorList>
            <person name="Hosoyama A."/>
            <person name="Uohara A."/>
            <person name="Ohji S."/>
            <person name="Ichikawa N."/>
        </authorList>
    </citation>
    <scope>NUCLEOTIDE SEQUENCE [LARGE SCALE GENOMIC DNA]</scope>
    <source>
        <strain evidence="2 3">NBRC 12748</strain>
    </source>
</reference>
<dbReference type="Proteomes" id="UP000319210">
    <property type="component" value="Unassembled WGS sequence"/>
</dbReference>
<feature type="region of interest" description="Disordered" evidence="1">
    <location>
        <begin position="80"/>
        <end position="108"/>
    </location>
</feature>
<dbReference type="AlphaFoldDB" id="A0A4Y3QYP7"/>
<keyword evidence="3" id="KW-1185">Reference proteome</keyword>
<feature type="compositionally biased region" description="Low complexity" evidence="1">
    <location>
        <begin position="14"/>
        <end position="25"/>
    </location>
</feature>
<name>A0A4Y3QYP7_STRCI</name>
<sequence>MTDGGDRPPRARDAAAPGPVPGSAVHDPDTGRIGVVAGRAGTGLRLYPLGGGGTWQADPRHVRLLTHAELLSARVAEANARTRRAMEVRGESVDGRGRSGSAVESTGL</sequence>
<organism evidence="2 3">
    <name type="scientific">Streptomyces cacaoi</name>
    <dbReference type="NCBI Taxonomy" id="1898"/>
    <lineage>
        <taxon>Bacteria</taxon>
        <taxon>Bacillati</taxon>
        <taxon>Actinomycetota</taxon>
        <taxon>Actinomycetes</taxon>
        <taxon>Kitasatosporales</taxon>
        <taxon>Streptomycetaceae</taxon>
        <taxon>Streptomyces</taxon>
    </lineage>
</organism>
<dbReference type="RefSeq" id="WP_308697779.1">
    <property type="nucleotide sequence ID" value="NZ_BJMM01000010.1"/>
</dbReference>
<dbReference type="EMBL" id="BJMM01000010">
    <property type="protein sequence ID" value="GEB50089.1"/>
    <property type="molecule type" value="Genomic_DNA"/>
</dbReference>
<feature type="region of interest" description="Disordered" evidence="1">
    <location>
        <begin position="1"/>
        <end position="33"/>
    </location>
</feature>
<accession>A0A4Y3QYP7</accession>
<evidence type="ECO:0000313" key="2">
    <source>
        <dbReference type="EMBL" id="GEB50089.1"/>
    </source>
</evidence>